<proteinExistence type="predicted"/>
<feature type="signal peptide" evidence="1">
    <location>
        <begin position="1"/>
        <end position="17"/>
    </location>
</feature>
<evidence type="ECO:0000259" key="2">
    <source>
        <dbReference type="Pfam" id="PF17223"/>
    </source>
</evidence>
<evidence type="ECO:0000313" key="3">
    <source>
        <dbReference type="EMBL" id="KAJ8924312.1"/>
    </source>
</evidence>
<dbReference type="EMBL" id="JANEYG010000003">
    <property type="protein sequence ID" value="KAJ8924312.1"/>
    <property type="molecule type" value="Genomic_DNA"/>
</dbReference>
<protein>
    <recommendedName>
        <fullName evidence="2">Cuticle protein CPCFC domain-containing protein</fullName>
    </recommendedName>
</protein>
<organism evidence="3 4">
    <name type="scientific">Exocentrus adspersus</name>
    <dbReference type="NCBI Taxonomy" id="1586481"/>
    <lineage>
        <taxon>Eukaryota</taxon>
        <taxon>Metazoa</taxon>
        <taxon>Ecdysozoa</taxon>
        <taxon>Arthropoda</taxon>
        <taxon>Hexapoda</taxon>
        <taxon>Insecta</taxon>
        <taxon>Pterygota</taxon>
        <taxon>Neoptera</taxon>
        <taxon>Endopterygota</taxon>
        <taxon>Coleoptera</taxon>
        <taxon>Polyphaga</taxon>
        <taxon>Cucujiformia</taxon>
        <taxon>Chrysomeloidea</taxon>
        <taxon>Cerambycidae</taxon>
        <taxon>Lamiinae</taxon>
        <taxon>Acanthocinini</taxon>
        <taxon>Exocentrus</taxon>
    </lineage>
</organism>
<reference evidence="3 4" key="1">
    <citation type="journal article" date="2023" name="Insect Mol. Biol.">
        <title>Genome sequencing provides insights into the evolution of gene families encoding plant cell wall-degrading enzymes in longhorned beetles.</title>
        <authorList>
            <person name="Shin N.R."/>
            <person name="Okamura Y."/>
            <person name="Kirsch R."/>
            <person name="Pauchet Y."/>
        </authorList>
    </citation>
    <scope>NUCLEOTIDE SEQUENCE [LARGE SCALE GENOMIC DNA]</scope>
    <source>
        <strain evidence="3">EAD_L_NR</strain>
    </source>
</reference>
<evidence type="ECO:0000256" key="1">
    <source>
        <dbReference type="SAM" id="SignalP"/>
    </source>
</evidence>
<name>A0AAV8WD99_9CUCU</name>
<comment type="caution">
    <text evidence="3">The sequence shown here is derived from an EMBL/GenBank/DDBJ whole genome shotgun (WGS) entry which is preliminary data.</text>
</comment>
<dbReference type="InterPro" id="IPR033778">
    <property type="entry name" value="CPCFC"/>
</dbReference>
<sequence length="154" mass="16355">MFVKLAVIACSLAFASAAYNGPLAGGQPADLYPAGVSPSACPQLPQLRQPRRRRQPSTGNILYNPVYPQQYAPAAAQQYSPDIQARLNRGEYIGDGDYRGEGLAEALAPGYAGQAYAAPAYNQYSGAQYAPYQQPAQLPAGLSPAACPNYPFCH</sequence>
<feature type="chain" id="PRO_5043742861" description="Cuticle protein CPCFC domain-containing protein" evidence="1">
    <location>
        <begin position="18"/>
        <end position="154"/>
    </location>
</feature>
<dbReference type="AlphaFoldDB" id="A0AAV8WD99"/>
<dbReference type="Proteomes" id="UP001159042">
    <property type="component" value="Unassembled WGS sequence"/>
</dbReference>
<keyword evidence="4" id="KW-1185">Reference proteome</keyword>
<dbReference type="Pfam" id="PF17223">
    <property type="entry name" value="CPCFC"/>
    <property type="match status" value="1"/>
</dbReference>
<keyword evidence="1" id="KW-0732">Signal</keyword>
<accession>A0AAV8WD99</accession>
<evidence type="ECO:0000313" key="4">
    <source>
        <dbReference type="Proteomes" id="UP001159042"/>
    </source>
</evidence>
<feature type="domain" description="Cuticle protein CPCFC" evidence="2">
    <location>
        <begin position="139"/>
        <end position="154"/>
    </location>
</feature>
<gene>
    <name evidence="3" type="ORF">NQ315_007105</name>
</gene>
<dbReference type="GO" id="GO:0042302">
    <property type="term" value="F:structural constituent of cuticle"/>
    <property type="evidence" value="ECO:0007669"/>
    <property type="project" value="InterPro"/>
</dbReference>